<dbReference type="SUPFAM" id="SSF49503">
    <property type="entry name" value="Cupredoxins"/>
    <property type="match status" value="3"/>
</dbReference>
<feature type="region of interest" description="Disordered" evidence="3">
    <location>
        <begin position="298"/>
        <end position="320"/>
    </location>
</feature>
<dbReference type="Pfam" id="PF00394">
    <property type="entry name" value="Cu-oxidase"/>
    <property type="match status" value="1"/>
</dbReference>
<dbReference type="InterPro" id="IPR045087">
    <property type="entry name" value="Cu-oxidase_fam"/>
</dbReference>
<dbReference type="InterPro" id="IPR001117">
    <property type="entry name" value="Cu-oxidase_2nd"/>
</dbReference>
<dbReference type="Proteomes" id="UP001441944">
    <property type="component" value="Unassembled WGS sequence"/>
</dbReference>
<protein>
    <submittedName>
        <fullName evidence="8">Multicopper oxidase family protein</fullName>
    </submittedName>
</protein>
<dbReference type="EMBL" id="BAABWU010000027">
    <property type="protein sequence ID" value="GAA6198665.1"/>
    <property type="molecule type" value="Genomic_DNA"/>
</dbReference>
<dbReference type="Pfam" id="PF07731">
    <property type="entry name" value="Cu-oxidase_2"/>
    <property type="match status" value="1"/>
</dbReference>
<evidence type="ECO:0000256" key="1">
    <source>
        <dbReference type="ARBA" id="ARBA00022723"/>
    </source>
</evidence>
<evidence type="ECO:0000313" key="9">
    <source>
        <dbReference type="Proteomes" id="UP001441944"/>
    </source>
</evidence>
<feature type="domain" description="Plastocyanin-like" evidence="6">
    <location>
        <begin position="358"/>
        <end position="463"/>
    </location>
</feature>
<dbReference type="InterPro" id="IPR002355">
    <property type="entry name" value="Cu_oxidase_Cu_BS"/>
</dbReference>
<reference evidence="8 9" key="1">
    <citation type="submission" date="2024-04" db="EMBL/GenBank/DDBJ databases">
        <title>Draft genome sequence of Pseudophaeobacter arcticus NBRC 116598.</title>
        <authorList>
            <person name="Miyakawa T."/>
            <person name="Kusuya Y."/>
            <person name="Miura T."/>
        </authorList>
    </citation>
    <scope>NUCLEOTIDE SEQUENCE [LARGE SCALE GENOMIC DNA]</scope>
    <source>
        <strain evidence="8 9">SU-CL00105</strain>
    </source>
</reference>
<evidence type="ECO:0000313" key="8">
    <source>
        <dbReference type="EMBL" id="GAA6198665.1"/>
    </source>
</evidence>
<dbReference type="InterPro" id="IPR008972">
    <property type="entry name" value="Cupredoxin"/>
</dbReference>
<evidence type="ECO:0000259" key="5">
    <source>
        <dbReference type="Pfam" id="PF00394"/>
    </source>
</evidence>
<comment type="caution">
    <text evidence="8">The sequence shown here is derived from an EMBL/GenBank/DDBJ whole genome shotgun (WGS) entry which is preliminary data.</text>
</comment>
<feature type="domain" description="Plastocyanin-like" evidence="5">
    <location>
        <begin position="162"/>
        <end position="301"/>
    </location>
</feature>
<keyword evidence="2" id="KW-0560">Oxidoreductase</keyword>
<keyword evidence="9" id="KW-1185">Reference proteome</keyword>
<feature type="signal peptide" evidence="4">
    <location>
        <begin position="1"/>
        <end position="27"/>
    </location>
</feature>
<dbReference type="Pfam" id="PF07732">
    <property type="entry name" value="Cu-oxidase_3"/>
    <property type="match status" value="1"/>
</dbReference>
<name>A0ABQ0AS36_9RHOB</name>
<gene>
    <name evidence="8" type="ORF">NBRC116598_41100</name>
</gene>
<keyword evidence="4" id="KW-0732">Signal</keyword>
<dbReference type="PANTHER" id="PTHR11709">
    <property type="entry name" value="MULTI-COPPER OXIDASE"/>
    <property type="match status" value="1"/>
</dbReference>
<evidence type="ECO:0000256" key="3">
    <source>
        <dbReference type="SAM" id="MobiDB-lite"/>
    </source>
</evidence>
<evidence type="ECO:0000259" key="6">
    <source>
        <dbReference type="Pfam" id="PF07731"/>
    </source>
</evidence>
<dbReference type="InterPro" id="IPR011706">
    <property type="entry name" value="Cu-oxidase_C"/>
</dbReference>
<dbReference type="RefSeq" id="WP_122072303.1">
    <property type="nucleotide sequence ID" value="NZ_BAABWU010000027.1"/>
</dbReference>
<dbReference type="PANTHER" id="PTHR11709:SF2">
    <property type="entry name" value="MULTICOPPER OXIDASE LPR1"/>
    <property type="match status" value="1"/>
</dbReference>
<sequence>MAHIRRDLLRMGAGLAVGGLMPSVVTAATDPVQLIAKPASILLAPPEYPQTRIWGYDGKLPGTLIRVRQGQRVVRRFVNELPQPSSVHWHGLRLDNAMDGVAGLTQDAVPPGGTFDYDFVARDAGTYWYHAHNKSFEQVARGLYGALIVDEAEPVAVDRDEILILDDWMLDPETAQLDPDYESRHDRSHAGRRGNYVATNGTAATDISVRQNERLRLRLINAANARIFQLSLVGLEGWVMAFDGMPLETPQRVGGPFLLAPGQRVDLFVDVISEPGETAHLVRVEDGEGYSQAAFPVGTQAASRVRRDPPPALPLNPDMDVPGLNTARRFGLHMEGGAMGGLQKAQFNDREMGFQALVNANQFWAFNGVVGLTQRPLADLSEGETARVTIRNDTAFPHAMHLHGMHVREVLETGELGPLRDTLLVFPDETREIAFVARNSGKWIFHCHMLGHAASGMATWINVT</sequence>
<organism evidence="8 9">
    <name type="scientific">Pseudophaeobacter arcticus</name>
    <dbReference type="NCBI Taxonomy" id="385492"/>
    <lineage>
        <taxon>Bacteria</taxon>
        <taxon>Pseudomonadati</taxon>
        <taxon>Pseudomonadota</taxon>
        <taxon>Alphaproteobacteria</taxon>
        <taxon>Rhodobacterales</taxon>
        <taxon>Paracoccaceae</taxon>
        <taxon>Pseudophaeobacter</taxon>
    </lineage>
</organism>
<dbReference type="CDD" id="cd13861">
    <property type="entry name" value="CuRO_1_CumA_like"/>
    <property type="match status" value="1"/>
</dbReference>
<accession>A0ABQ0AS36</accession>
<feature type="domain" description="Plastocyanin-like" evidence="7">
    <location>
        <begin position="46"/>
        <end position="152"/>
    </location>
</feature>
<feature type="chain" id="PRO_5046061509" evidence="4">
    <location>
        <begin position="28"/>
        <end position="464"/>
    </location>
</feature>
<proteinExistence type="predicted"/>
<evidence type="ECO:0000259" key="7">
    <source>
        <dbReference type="Pfam" id="PF07732"/>
    </source>
</evidence>
<dbReference type="Gene3D" id="2.60.40.420">
    <property type="entry name" value="Cupredoxins - blue copper proteins"/>
    <property type="match status" value="3"/>
</dbReference>
<evidence type="ECO:0000256" key="2">
    <source>
        <dbReference type="ARBA" id="ARBA00023002"/>
    </source>
</evidence>
<evidence type="ECO:0000256" key="4">
    <source>
        <dbReference type="SAM" id="SignalP"/>
    </source>
</evidence>
<dbReference type="InterPro" id="IPR011707">
    <property type="entry name" value="Cu-oxidase-like_N"/>
</dbReference>
<keyword evidence="1" id="KW-0479">Metal-binding</keyword>
<dbReference type="PROSITE" id="PS00080">
    <property type="entry name" value="MULTICOPPER_OXIDASE2"/>
    <property type="match status" value="1"/>
</dbReference>